<name>A0AAD6LF07_9ROSI</name>
<accession>A0AAD6LF07</accession>
<dbReference type="Proteomes" id="UP001164929">
    <property type="component" value="Chromosome 17"/>
</dbReference>
<keyword evidence="2" id="KW-1185">Reference proteome</keyword>
<comment type="caution">
    <text evidence="1">The sequence shown here is derived from an EMBL/GenBank/DDBJ whole genome shotgun (WGS) entry which is preliminary data.</text>
</comment>
<organism evidence="1 2">
    <name type="scientific">Populus alba x Populus x berolinensis</name>
    <dbReference type="NCBI Taxonomy" id="444605"/>
    <lineage>
        <taxon>Eukaryota</taxon>
        <taxon>Viridiplantae</taxon>
        <taxon>Streptophyta</taxon>
        <taxon>Embryophyta</taxon>
        <taxon>Tracheophyta</taxon>
        <taxon>Spermatophyta</taxon>
        <taxon>Magnoliopsida</taxon>
        <taxon>eudicotyledons</taxon>
        <taxon>Gunneridae</taxon>
        <taxon>Pentapetalae</taxon>
        <taxon>rosids</taxon>
        <taxon>fabids</taxon>
        <taxon>Malpighiales</taxon>
        <taxon>Salicaceae</taxon>
        <taxon>Saliceae</taxon>
        <taxon>Populus</taxon>
    </lineage>
</organism>
<reference evidence="1" key="1">
    <citation type="journal article" date="2023" name="Mol. Ecol. Resour.">
        <title>Chromosome-level genome assembly of a triploid poplar Populus alba 'Berolinensis'.</title>
        <authorList>
            <person name="Chen S."/>
            <person name="Yu Y."/>
            <person name="Wang X."/>
            <person name="Wang S."/>
            <person name="Zhang T."/>
            <person name="Zhou Y."/>
            <person name="He R."/>
            <person name="Meng N."/>
            <person name="Wang Y."/>
            <person name="Liu W."/>
            <person name="Liu Z."/>
            <person name="Liu J."/>
            <person name="Guo Q."/>
            <person name="Huang H."/>
            <person name="Sederoff R.R."/>
            <person name="Wang G."/>
            <person name="Qu G."/>
            <person name="Chen S."/>
        </authorList>
    </citation>
    <scope>NUCLEOTIDE SEQUENCE</scope>
    <source>
        <strain evidence="1">SC-2020</strain>
    </source>
</reference>
<sequence length="104" mass="11035">MTGDDRAPLFLLAPGAEKKTRLLLGRWGRDMARQATRTSCWCRGETGHSAIAEGYSAEAEAAKACNAVMLIFGVVVAEEITSEEEDCGRAVSGGCVDREGRSVG</sequence>
<dbReference type="AlphaFoldDB" id="A0AAD6LF07"/>
<protein>
    <submittedName>
        <fullName evidence="1">Uncharacterized protein</fullName>
    </submittedName>
</protein>
<gene>
    <name evidence="1" type="ORF">NC653_037698</name>
</gene>
<proteinExistence type="predicted"/>
<dbReference type="EMBL" id="JAQIZT010000017">
    <property type="protein sequence ID" value="KAJ6959438.1"/>
    <property type="molecule type" value="Genomic_DNA"/>
</dbReference>
<evidence type="ECO:0000313" key="1">
    <source>
        <dbReference type="EMBL" id="KAJ6959438.1"/>
    </source>
</evidence>
<evidence type="ECO:0000313" key="2">
    <source>
        <dbReference type="Proteomes" id="UP001164929"/>
    </source>
</evidence>